<name>A0A0F9UKB6_9ZZZZ</name>
<proteinExistence type="predicted"/>
<dbReference type="AlphaFoldDB" id="A0A0F9UKB6"/>
<gene>
    <name evidence="1" type="ORF">LCGC14_0211620</name>
</gene>
<reference evidence="1" key="1">
    <citation type="journal article" date="2015" name="Nature">
        <title>Complex archaea that bridge the gap between prokaryotes and eukaryotes.</title>
        <authorList>
            <person name="Spang A."/>
            <person name="Saw J.H."/>
            <person name="Jorgensen S.L."/>
            <person name="Zaremba-Niedzwiedzka K."/>
            <person name="Martijn J."/>
            <person name="Lind A.E."/>
            <person name="van Eijk R."/>
            <person name="Schleper C."/>
            <person name="Guy L."/>
            <person name="Ettema T.J."/>
        </authorList>
    </citation>
    <scope>NUCLEOTIDE SEQUENCE</scope>
</reference>
<protein>
    <submittedName>
        <fullName evidence="1">Uncharacterized protein</fullName>
    </submittedName>
</protein>
<dbReference type="NCBIfam" id="NF041282">
    <property type="entry name" value="TnpC_regulator"/>
    <property type="match status" value="1"/>
</dbReference>
<dbReference type="InterPro" id="IPR049837">
    <property type="entry name" value="TnpC_reg-like"/>
</dbReference>
<sequence>MENLRDSFDTSQLLRLVDRLDIYLAELGGITAIRDELLTLHAMALTIVKGIALTVPAENACIWAGAESLQMDLEALASWARSAQLIIAPLVNLAPQHEA</sequence>
<dbReference type="EMBL" id="LAZR01000097">
    <property type="protein sequence ID" value="KKN92104.1"/>
    <property type="molecule type" value="Genomic_DNA"/>
</dbReference>
<organism evidence="1">
    <name type="scientific">marine sediment metagenome</name>
    <dbReference type="NCBI Taxonomy" id="412755"/>
    <lineage>
        <taxon>unclassified sequences</taxon>
        <taxon>metagenomes</taxon>
        <taxon>ecological metagenomes</taxon>
    </lineage>
</organism>
<comment type="caution">
    <text evidence="1">The sequence shown here is derived from an EMBL/GenBank/DDBJ whole genome shotgun (WGS) entry which is preliminary data.</text>
</comment>
<accession>A0A0F9UKB6</accession>
<evidence type="ECO:0000313" key="1">
    <source>
        <dbReference type="EMBL" id="KKN92104.1"/>
    </source>
</evidence>